<dbReference type="AlphaFoldDB" id="A0A9X4MBK5"/>
<sequence length="58" mass="6492">MITTRSPIPNIKQQSPLITHKPDHLFPTSTSDRPSPLHKPDRLFPTSTSDCLSLKQIA</sequence>
<organism evidence="2 3">
    <name type="scientific">Pseudanabaena catenata USMAC16</name>
    <dbReference type="NCBI Taxonomy" id="1855837"/>
    <lineage>
        <taxon>Bacteria</taxon>
        <taxon>Bacillati</taxon>
        <taxon>Cyanobacteriota</taxon>
        <taxon>Cyanophyceae</taxon>
        <taxon>Pseudanabaenales</taxon>
        <taxon>Pseudanabaenaceae</taxon>
        <taxon>Pseudanabaena</taxon>
    </lineage>
</organism>
<dbReference type="Proteomes" id="UP001152872">
    <property type="component" value="Unassembled WGS sequence"/>
</dbReference>
<dbReference type="EMBL" id="VBTY01000097">
    <property type="protein sequence ID" value="MDG3495380.1"/>
    <property type="molecule type" value="Genomic_DNA"/>
</dbReference>
<feature type="region of interest" description="Disordered" evidence="1">
    <location>
        <begin position="1"/>
        <end position="48"/>
    </location>
</feature>
<comment type="caution">
    <text evidence="2">The sequence shown here is derived from an EMBL/GenBank/DDBJ whole genome shotgun (WGS) entry which is preliminary data.</text>
</comment>
<accession>A0A9X4MBK5</accession>
<feature type="compositionally biased region" description="Polar residues" evidence="1">
    <location>
        <begin position="1"/>
        <end position="17"/>
    </location>
</feature>
<keyword evidence="3" id="KW-1185">Reference proteome</keyword>
<reference evidence="2" key="1">
    <citation type="submission" date="2019-05" db="EMBL/GenBank/DDBJ databases">
        <title>Whole genome sequencing of Pseudanabaena catenata USMAC16.</title>
        <authorList>
            <person name="Khan Z."/>
            <person name="Omar W.M."/>
            <person name="Convey P."/>
            <person name="Merican F."/>
            <person name="Najimudin N."/>
        </authorList>
    </citation>
    <scope>NUCLEOTIDE SEQUENCE</scope>
    <source>
        <strain evidence="2">USMAC16</strain>
    </source>
</reference>
<evidence type="ECO:0000313" key="2">
    <source>
        <dbReference type="EMBL" id="MDG3495380.1"/>
    </source>
</evidence>
<protein>
    <submittedName>
        <fullName evidence="2">Uncharacterized protein</fullName>
    </submittedName>
</protein>
<evidence type="ECO:0000256" key="1">
    <source>
        <dbReference type="SAM" id="MobiDB-lite"/>
    </source>
</evidence>
<gene>
    <name evidence="2" type="ORF">FEV09_12495</name>
</gene>
<evidence type="ECO:0000313" key="3">
    <source>
        <dbReference type="Proteomes" id="UP001152872"/>
    </source>
</evidence>
<proteinExistence type="predicted"/>
<name>A0A9X4MBK5_9CYAN</name>
<dbReference type="RefSeq" id="WP_009627503.1">
    <property type="nucleotide sequence ID" value="NZ_VBTY01000097.1"/>
</dbReference>